<organism evidence="4 5">
    <name type="scientific">Vibrio albus</name>
    <dbReference type="NCBI Taxonomy" id="2200953"/>
    <lineage>
        <taxon>Bacteria</taxon>
        <taxon>Pseudomonadati</taxon>
        <taxon>Pseudomonadota</taxon>
        <taxon>Gammaproteobacteria</taxon>
        <taxon>Vibrionales</taxon>
        <taxon>Vibrionaceae</taxon>
        <taxon>Vibrio</taxon>
    </lineage>
</organism>
<dbReference type="GO" id="GO:0016747">
    <property type="term" value="F:acyltransferase activity, transferring groups other than amino-acyl groups"/>
    <property type="evidence" value="ECO:0007669"/>
    <property type="project" value="InterPro"/>
</dbReference>
<dbReference type="CDD" id="cd04301">
    <property type="entry name" value="NAT_SF"/>
    <property type="match status" value="1"/>
</dbReference>
<dbReference type="PANTHER" id="PTHR43800:SF1">
    <property type="entry name" value="PEPTIDYL-LYSINE N-ACETYLTRANSFERASE YJAB"/>
    <property type="match status" value="1"/>
</dbReference>
<dbReference type="InterPro" id="IPR016181">
    <property type="entry name" value="Acyl_CoA_acyltransferase"/>
</dbReference>
<dbReference type="RefSeq" id="WP_109320531.1">
    <property type="nucleotide sequence ID" value="NZ_QFWT01000009.1"/>
</dbReference>
<evidence type="ECO:0000256" key="2">
    <source>
        <dbReference type="ARBA" id="ARBA00023315"/>
    </source>
</evidence>
<name>A0A2U3B6G9_9VIBR</name>
<dbReference type="PROSITE" id="PS51186">
    <property type="entry name" value="GNAT"/>
    <property type="match status" value="1"/>
</dbReference>
<protein>
    <submittedName>
        <fullName evidence="4">N-acetyltransferase</fullName>
    </submittedName>
</protein>
<keyword evidence="1 4" id="KW-0808">Transferase</keyword>
<evidence type="ECO:0000259" key="3">
    <source>
        <dbReference type="PROSITE" id="PS51186"/>
    </source>
</evidence>
<dbReference type="PANTHER" id="PTHR43800">
    <property type="entry name" value="PEPTIDYL-LYSINE N-ACETYLTRANSFERASE YJAB"/>
    <property type="match status" value="1"/>
</dbReference>
<evidence type="ECO:0000313" key="5">
    <source>
        <dbReference type="Proteomes" id="UP000245362"/>
    </source>
</evidence>
<evidence type="ECO:0000256" key="1">
    <source>
        <dbReference type="ARBA" id="ARBA00022679"/>
    </source>
</evidence>
<gene>
    <name evidence="4" type="ORF">DI392_15110</name>
</gene>
<dbReference type="InterPro" id="IPR000182">
    <property type="entry name" value="GNAT_dom"/>
</dbReference>
<dbReference type="Pfam" id="PF13508">
    <property type="entry name" value="Acetyltransf_7"/>
    <property type="match status" value="1"/>
</dbReference>
<feature type="domain" description="N-acetyltransferase" evidence="3">
    <location>
        <begin position="1"/>
        <end position="142"/>
    </location>
</feature>
<accession>A0A2U3B6G9</accession>
<dbReference type="Proteomes" id="UP000245362">
    <property type="component" value="Unassembled WGS sequence"/>
</dbReference>
<proteinExistence type="predicted"/>
<dbReference type="SUPFAM" id="SSF55729">
    <property type="entry name" value="Acyl-CoA N-acyltransferases (Nat)"/>
    <property type="match status" value="1"/>
</dbReference>
<keyword evidence="2" id="KW-0012">Acyltransferase</keyword>
<dbReference type="NCBIfam" id="NF007853">
    <property type="entry name" value="PRK10562.1"/>
    <property type="match status" value="1"/>
</dbReference>
<dbReference type="OrthoDB" id="9789605at2"/>
<dbReference type="AlphaFoldDB" id="A0A2U3B6G9"/>
<keyword evidence="5" id="KW-1185">Reference proteome</keyword>
<reference evidence="4 5" key="1">
    <citation type="submission" date="2018-05" db="EMBL/GenBank/DDBJ databases">
        <title>Vibrio limimaris sp. nov., isolated from marine sediment.</title>
        <authorList>
            <person name="Li C.-M."/>
        </authorList>
    </citation>
    <scope>NUCLEOTIDE SEQUENCE [LARGE SCALE GENOMIC DNA]</scope>
    <source>
        <strain evidence="4 5">E4404</strain>
    </source>
</reference>
<sequence length="143" mass="16457">MIRKYRESDIESVLTIWLVASVEAHDFVAPEFWESQVKNMRNIYIPASEVYVYEQEGNIVGFYALYESNLAAIFVTPEYQGQGIGKQLIQHAKEQRAPLTLSVYKENEASINFYLSQGFTVVSEQADEHSGHQEYTMHSDRVI</sequence>
<dbReference type="EMBL" id="QFWT01000009">
    <property type="protein sequence ID" value="PWI32391.1"/>
    <property type="molecule type" value="Genomic_DNA"/>
</dbReference>
<comment type="caution">
    <text evidence="4">The sequence shown here is derived from an EMBL/GenBank/DDBJ whole genome shotgun (WGS) entry which is preliminary data.</text>
</comment>
<evidence type="ECO:0000313" key="4">
    <source>
        <dbReference type="EMBL" id="PWI32391.1"/>
    </source>
</evidence>
<dbReference type="Gene3D" id="3.40.630.30">
    <property type="match status" value="1"/>
</dbReference>